<dbReference type="SUPFAM" id="SSF56300">
    <property type="entry name" value="Metallo-dependent phosphatases"/>
    <property type="match status" value="1"/>
</dbReference>
<dbReference type="NCBIfam" id="TIGR00619">
    <property type="entry name" value="sbcd"/>
    <property type="match status" value="1"/>
</dbReference>
<evidence type="ECO:0000256" key="2">
    <source>
        <dbReference type="ARBA" id="ARBA00011322"/>
    </source>
</evidence>
<evidence type="ECO:0000256" key="4">
    <source>
        <dbReference type="ARBA" id="ARBA00022722"/>
    </source>
</evidence>
<sequence length="378" mass="42638">MRFLHMADLHIGKSVNGMNLIEDQRYVLTQVLDLLKKEPVNGLLLAGDIYDRSIPPAEAVTLFDWFLTEVSELLVPVFVVAGNHDSGERLEFGQKLFGRQKVYVEGILKEEFPAIEMEDEYGTLILHLLPYFKPAQAKALYPDDEIRTYEEAMRAVLMRHPVDRTARNVLVTHQFVTGTEPVRQSDSELSLSVGGADQVSYSLFEDYDYVALGHIHGPQRAGRDSVRYSGSILKYSFSEESHKKSVTLIELEQKGEVNVTTYPLTPLHDMRRIKGKLENLLDPEVTGAADCEDYISAVLTDEEELADPMEKLRASYPNIMELNLEKRQRSGGNGISADVREKTPLELGEAFLLLTSGEAEEKRMDFLKQLLEEGGSDR</sequence>
<dbReference type="InterPro" id="IPR029052">
    <property type="entry name" value="Metallo-depent_PP-like"/>
</dbReference>
<keyword evidence="7" id="KW-0235">DNA replication</keyword>
<keyword evidence="11" id="KW-1185">Reference proteome</keyword>
<dbReference type="PANTHER" id="PTHR30337:SF0">
    <property type="entry name" value="NUCLEASE SBCCD SUBUNIT D"/>
    <property type="match status" value="1"/>
</dbReference>
<dbReference type="KEGG" id="arf:AR1Y2_0936"/>
<dbReference type="InterPro" id="IPR004843">
    <property type="entry name" value="Calcineurin-like_PHP"/>
</dbReference>
<evidence type="ECO:0000256" key="3">
    <source>
        <dbReference type="ARBA" id="ARBA00013365"/>
    </source>
</evidence>
<dbReference type="Pfam" id="PF12320">
    <property type="entry name" value="SbcD_C"/>
    <property type="match status" value="1"/>
</dbReference>
<keyword evidence="7" id="KW-0255">Endonuclease</keyword>
<dbReference type="GO" id="GO:0004519">
    <property type="term" value="F:endonuclease activity"/>
    <property type="evidence" value="ECO:0007669"/>
    <property type="project" value="UniProtKB-KW"/>
</dbReference>
<accession>A0A4V1EG04</accession>
<dbReference type="PANTHER" id="PTHR30337">
    <property type="entry name" value="COMPONENT OF ATP-DEPENDENT DSDNA EXONUCLEASE"/>
    <property type="match status" value="1"/>
</dbReference>
<dbReference type="InterPro" id="IPR050535">
    <property type="entry name" value="DNA_Repair-Maintenance_Comp"/>
</dbReference>
<evidence type="ECO:0000313" key="11">
    <source>
        <dbReference type="Proteomes" id="UP000298653"/>
    </source>
</evidence>
<evidence type="ECO:0000256" key="1">
    <source>
        <dbReference type="ARBA" id="ARBA00010555"/>
    </source>
</evidence>
<dbReference type="AlphaFoldDB" id="A0A4V1EG04"/>
<evidence type="ECO:0000259" key="9">
    <source>
        <dbReference type="Pfam" id="PF12320"/>
    </source>
</evidence>
<evidence type="ECO:0000256" key="7">
    <source>
        <dbReference type="RuleBase" id="RU363069"/>
    </source>
</evidence>
<comment type="function">
    <text evidence="7">SbcCD cleaves DNA hairpin structures. These structures can inhibit DNA replication and are intermediates in certain DNA recombination reactions. The complex acts as a 3'-&gt;5' double strand exonuclease that can open hairpins. It also has a 5' single-strand endonuclease activity.</text>
</comment>
<dbReference type="InterPro" id="IPR026843">
    <property type="entry name" value="SbcD_C"/>
</dbReference>
<protein>
    <recommendedName>
        <fullName evidence="3 7">Nuclease SbcCD subunit D</fullName>
    </recommendedName>
</protein>
<dbReference type="CDD" id="cd00840">
    <property type="entry name" value="MPP_Mre11_N"/>
    <property type="match status" value="1"/>
</dbReference>
<feature type="domain" description="Nuclease SbcCD subunit D C-terminal" evidence="9">
    <location>
        <begin position="267"/>
        <end position="352"/>
    </location>
</feature>
<comment type="subunit">
    <text evidence="2 7">Heterodimer of SbcC and SbcD.</text>
</comment>
<evidence type="ECO:0000256" key="6">
    <source>
        <dbReference type="ARBA" id="ARBA00022839"/>
    </source>
</evidence>
<proteinExistence type="inferred from homology"/>
<dbReference type="GO" id="GO:0006260">
    <property type="term" value="P:DNA replication"/>
    <property type="evidence" value="ECO:0007669"/>
    <property type="project" value="UniProtKB-KW"/>
</dbReference>
<dbReference type="GO" id="GO:0006310">
    <property type="term" value="P:DNA recombination"/>
    <property type="evidence" value="ECO:0007669"/>
    <property type="project" value="UniProtKB-KW"/>
</dbReference>
<keyword evidence="6 7" id="KW-0269">Exonuclease</keyword>
<comment type="similarity">
    <text evidence="1 7">Belongs to the SbcD family.</text>
</comment>
<reference evidence="10 11" key="1">
    <citation type="submission" date="2019-05" db="EMBL/GenBank/DDBJ databases">
        <title>Complete genome sequencing of Anaerostipes rhamnosivorans.</title>
        <authorList>
            <person name="Bui T.P.N."/>
            <person name="de Vos W.M."/>
        </authorList>
    </citation>
    <scope>NUCLEOTIDE SEQUENCE [LARGE SCALE GENOMIC DNA]</scope>
    <source>
        <strain evidence="10 11">1y2</strain>
    </source>
</reference>
<dbReference type="InterPro" id="IPR041796">
    <property type="entry name" value="Mre11_N"/>
</dbReference>
<dbReference type="GO" id="GO:0008408">
    <property type="term" value="F:3'-5' exonuclease activity"/>
    <property type="evidence" value="ECO:0007669"/>
    <property type="project" value="InterPro"/>
</dbReference>
<dbReference type="Gene3D" id="3.60.21.10">
    <property type="match status" value="1"/>
</dbReference>
<dbReference type="Proteomes" id="UP000298653">
    <property type="component" value="Chromosome"/>
</dbReference>
<evidence type="ECO:0000256" key="5">
    <source>
        <dbReference type="ARBA" id="ARBA00022801"/>
    </source>
</evidence>
<evidence type="ECO:0000313" key="10">
    <source>
        <dbReference type="EMBL" id="QCP34390.1"/>
    </source>
</evidence>
<keyword evidence="7" id="KW-0233">DNA recombination</keyword>
<dbReference type="InterPro" id="IPR004593">
    <property type="entry name" value="SbcD"/>
</dbReference>
<dbReference type="EMBL" id="CP040058">
    <property type="protein sequence ID" value="QCP34390.1"/>
    <property type="molecule type" value="Genomic_DNA"/>
</dbReference>
<evidence type="ECO:0000259" key="8">
    <source>
        <dbReference type="Pfam" id="PF00149"/>
    </source>
</evidence>
<keyword evidence="4 7" id="KW-0540">Nuclease</keyword>
<organism evidence="10 11">
    <name type="scientific">Anaerostipes rhamnosivorans</name>
    <dbReference type="NCBI Taxonomy" id="1229621"/>
    <lineage>
        <taxon>Bacteria</taxon>
        <taxon>Bacillati</taxon>
        <taxon>Bacillota</taxon>
        <taxon>Clostridia</taxon>
        <taxon>Lachnospirales</taxon>
        <taxon>Lachnospiraceae</taxon>
        <taxon>Anaerostipes</taxon>
    </lineage>
</organism>
<gene>
    <name evidence="7" type="primary">sbcD</name>
    <name evidence="10" type="ORF">AR1Y2_0936</name>
</gene>
<name>A0A4V1EG04_9FIRM</name>
<dbReference type="RefSeq" id="WP_137327930.1">
    <property type="nucleotide sequence ID" value="NZ_CP040058.1"/>
</dbReference>
<dbReference type="OrthoDB" id="9773856at2"/>
<dbReference type="Pfam" id="PF00149">
    <property type="entry name" value="Metallophos"/>
    <property type="match status" value="1"/>
</dbReference>
<feature type="domain" description="Calcineurin-like phosphoesterase" evidence="8">
    <location>
        <begin position="1"/>
        <end position="218"/>
    </location>
</feature>
<keyword evidence="5 7" id="KW-0378">Hydrolase</keyword>